<sequence>MTLFINQDTRSSLFTLQFPPHKLHIYFKNPLWENVPLGQFKTASAYGSAKNDGIKLVTNYEKRIMQQPLLPIL</sequence>
<organism evidence="1 2">
    <name type="scientific">Persicobacter psychrovividus</name>
    <dbReference type="NCBI Taxonomy" id="387638"/>
    <lineage>
        <taxon>Bacteria</taxon>
        <taxon>Pseudomonadati</taxon>
        <taxon>Bacteroidota</taxon>
        <taxon>Cytophagia</taxon>
        <taxon>Cytophagales</taxon>
        <taxon>Persicobacteraceae</taxon>
        <taxon>Persicobacter</taxon>
    </lineage>
</organism>
<name>A0ABM7VEN4_9BACT</name>
<dbReference type="EMBL" id="AP025292">
    <property type="protein sequence ID" value="BDC99403.1"/>
    <property type="molecule type" value="Genomic_DNA"/>
</dbReference>
<dbReference type="Proteomes" id="UP001354989">
    <property type="component" value="Chromosome"/>
</dbReference>
<gene>
    <name evidence="1" type="ORF">PEPS_16840</name>
</gene>
<evidence type="ECO:0000313" key="1">
    <source>
        <dbReference type="EMBL" id="BDC99403.1"/>
    </source>
</evidence>
<reference evidence="1 2" key="1">
    <citation type="submission" date="2021-12" db="EMBL/GenBank/DDBJ databases">
        <title>Genome sequencing of bacteria with rrn-lacking chromosome and rrn-plasmid.</title>
        <authorList>
            <person name="Anda M."/>
            <person name="Iwasaki W."/>
        </authorList>
    </citation>
    <scope>NUCLEOTIDE SEQUENCE [LARGE SCALE GENOMIC DNA]</scope>
    <source>
        <strain evidence="1 2">NBRC 101262</strain>
    </source>
</reference>
<evidence type="ECO:0000313" key="2">
    <source>
        <dbReference type="Proteomes" id="UP001354989"/>
    </source>
</evidence>
<keyword evidence="2" id="KW-1185">Reference proteome</keyword>
<proteinExistence type="predicted"/>
<accession>A0ABM7VEN4</accession>
<protein>
    <submittedName>
        <fullName evidence="1">Uncharacterized protein</fullName>
    </submittedName>
</protein>